<evidence type="ECO:0000259" key="3">
    <source>
        <dbReference type="Pfam" id="PF03781"/>
    </source>
</evidence>
<dbReference type="InterPro" id="IPR042095">
    <property type="entry name" value="SUMF_sf"/>
</dbReference>
<organism evidence="4 5">
    <name type="scientific">Cupriavidus pauculus</name>
    <dbReference type="NCBI Taxonomy" id="82633"/>
    <lineage>
        <taxon>Bacteria</taxon>
        <taxon>Pseudomonadati</taxon>
        <taxon>Pseudomonadota</taxon>
        <taxon>Betaproteobacteria</taxon>
        <taxon>Burkholderiales</taxon>
        <taxon>Burkholderiaceae</taxon>
        <taxon>Cupriavidus</taxon>
    </lineage>
</organism>
<name>A0A3G8H728_9BURK</name>
<evidence type="ECO:0000313" key="5">
    <source>
        <dbReference type="Proteomes" id="UP000270411"/>
    </source>
</evidence>
<dbReference type="Pfam" id="PF03781">
    <property type="entry name" value="FGE-sulfatase"/>
    <property type="match status" value="1"/>
</dbReference>
<sequence>MAASAKLRGAAKVAVVAVAFGVAFAAVSGVYASRAAHGPRDAALPSGGLDGSNTGRPAAPLGSGRQCVQYSGLPDGWGADARAGMVHLSGGDFVLGTHHGYPDERPAGSGRTRVAGFWIDQTEVTNAQFAAFVRATGYVTDAERQQGAAVFHSPTQAELDARPLAWWSWVKGASWRHPDGPASDLRGRANHPVTLVTQRDALAYAQWLGRDLPTEAEWEYAGKAGHEDATLDTAPRDPAGKPSANYWQGAFPLMNTNEDGHVGRSPVGCYAASDYRLFDMIGNAWEWTRDVYRGEHQGHANGDTATIAPANRPHGAAGNTPMVIKGGSFLCSSDYCVRYRASSREQQEADLPASHIGFRTVLRDKG</sequence>
<dbReference type="EMBL" id="CP033970">
    <property type="protein sequence ID" value="AZG16274.1"/>
    <property type="molecule type" value="Genomic_DNA"/>
</dbReference>
<proteinExistence type="predicted"/>
<feature type="domain" description="Sulfatase-modifying factor enzyme-like" evidence="3">
    <location>
        <begin position="83"/>
        <end position="361"/>
    </location>
</feature>
<dbReference type="Proteomes" id="UP000270411">
    <property type="component" value="Chromosome 2"/>
</dbReference>
<dbReference type="InterPro" id="IPR005532">
    <property type="entry name" value="SUMF_dom"/>
</dbReference>
<dbReference type="PANTHER" id="PTHR23150:SF19">
    <property type="entry name" value="FORMYLGLYCINE-GENERATING ENZYME"/>
    <property type="match status" value="1"/>
</dbReference>
<evidence type="ECO:0000256" key="2">
    <source>
        <dbReference type="SAM" id="SignalP"/>
    </source>
</evidence>
<gene>
    <name evidence="4" type="ORF">EHF44_23045</name>
</gene>
<dbReference type="RefSeq" id="WP_124686004.1">
    <property type="nucleotide sequence ID" value="NZ_CP033970.1"/>
</dbReference>
<dbReference type="KEGG" id="cpau:EHF44_23045"/>
<evidence type="ECO:0000313" key="4">
    <source>
        <dbReference type="EMBL" id="AZG16274.1"/>
    </source>
</evidence>
<reference evidence="5" key="1">
    <citation type="submission" date="2018-11" db="EMBL/GenBank/DDBJ databases">
        <title>FDA dAtabase for Regulatory Grade micrObial Sequences (FDA-ARGOS): Supporting development and validation of Infectious Disease Dx tests.</title>
        <authorList>
            <person name="Goldberg B."/>
            <person name="Campos J."/>
            <person name="Tallon L."/>
            <person name="Sadzewicz L."/>
            <person name="Zhao X."/>
            <person name="Vavikolanu K."/>
            <person name="Mehta A."/>
            <person name="Aluvathingal J."/>
            <person name="Nadendla S."/>
            <person name="Geyer C."/>
            <person name="Nandy P."/>
            <person name="Yan Y."/>
            <person name="Sichtig H."/>
        </authorList>
    </citation>
    <scope>NUCLEOTIDE SEQUENCE [LARGE SCALE GENOMIC DNA]</scope>
    <source>
        <strain evidence="5">FDAARGOS_614</strain>
    </source>
</reference>
<dbReference type="SUPFAM" id="SSF56436">
    <property type="entry name" value="C-type lectin-like"/>
    <property type="match status" value="1"/>
</dbReference>
<dbReference type="InterPro" id="IPR051043">
    <property type="entry name" value="Sulfatase_Mod_Factor_Kinase"/>
</dbReference>
<feature type="signal peptide" evidence="2">
    <location>
        <begin position="1"/>
        <end position="25"/>
    </location>
</feature>
<feature type="chain" id="PRO_5018202978" evidence="2">
    <location>
        <begin position="26"/>
        <end position="366"/>
    </location>
</feature>
<protein>
    <submittedName>
        <fullName evidence="4">Formylglycine-generating enzyme family protein</fullName>
    </submittedName>
</protein>
<dbReference type="Gene3D" id="3.90.1580.10">
    <property type="entry name" value="paralog of FGE (formylglycine-generating enzyme)"/>
    <property type="match status" value="1"/>
</dbReference>
<dbReference type="AlphaFoldDB" id="A0A3G8H728"/>
<dbReference type="GO" id="GO:0120147">
    <property type="term" value="F:formylglycine-generating oxidase activity"/>
    <property type="evidence" value="ECO:0007669"/>
    <property type="project" value="TreeGrafter"/>
</dbReference>
<accession>A0A3G8H728</accession>
<dbReference type="PANTHER" id="PTHR23150">
    <property type="entry name" value="SULFATASE MODIFYING FACTOR 1, 2"/>
    <property type="match status" value="1"/>
</dbReference>
<evidence type="ECO:0000256" key="1">
    <source>
        <dbReference type="SAM" id="MobiDB-lite"/>
    </source>
</evidence>
<feature type="region of interest" description="Disordered" evidence="1">
    <location>
        <begin position="43"/>
        <end position="63"/>
    </location>
</feature>
<dbReference type="InterPro" id="IPR016187">
    <property type="entry name" value="CTDL_fold"/>
</dbReference>
<keyword evidence="2" id="KW-0732">Signal</keyword>
<dbReference type="OrthoDB" id="9768004at2"/>